<evidence type="ECO:0000256" key="4">
    <source>
        <dbReference type="ARBA" id="ARBA00022840"/>
    </source>
</evidence>
<dbReference type="SMART" id="SM00220">
    <property type="entry name" value="S_TKc"/>
    <property type="match status" value="1"/>
</dbReference>
<reference evidence="8" key="1">
    <citation type="submission" date="2023-03" db="EMBL/GenBank/DDBJ databases">
        <title>Massive genome expansion in bonnet fungi (Mycena s.s.) driven by repeated elements and novel gene families across ecological guilds.</title>
        <authorList>
            <consortium name="Lawrence Berkeley National Laboratory"/>
            <person name="Harder C.B."/>
            <person name="Miyauchi S."/>
            <person name="Viragh M."/>
            <person name="Kuo A."/>
            <person name="Thoen E."/>
            <person name="Andreopoulos B."/>
            <person name="Lu D."/>
            <person name="Skrede I."/>
            <person name="Drula E."/>
            <person name="Henrissat B."/>
            <person name="Morin E."/>
            <person name="Kohler A."/>
            <person name="Barry K."/>
            <person name="LaButti K."/>
            <person name="Morin E."/>
            <person name="Salamov A."/>
            <person name="Lipzen A."/>
            <person name="Mereny Z."/>
            <person name="Hegedus B."/>
            <person name="Baldrian P."/>
            <person name="Stursova M."/>
            <person name="Weitz H."/>
            <person name="Taylor A."/>
            <person name="Grigoriev I.V."/>
            <person name="Nagy L.G."/>
            <person name="Martin F."/>
            <person name="Kauserud H."/>
        </authorList>
    </citation>
    <scope>NUCLEOTIDE SEQUENCE</scope>
    <source>
        <strain evidence="8">CBHHK182m</strain>
    </source>
</reference>
<dbReference type="CDD" id="cd00180">
    <property type="entry name" value="PKc"/>
    <property type="match status" value="1"/>
</dbReference>
<dbReference type="Proteomes" id="UP001215598">
    <property type="component" value="Unassembled WGS sequence"/>
</dbReference>
<feature type="domain" description="Protein kinase" evidence="6">
    <location>
        <begin position="1"/>
        <end position="281"/>
    </location>
</feature>
<keyword evidence="4" id="KW-0067">ATP-binding</keyword>
<evidence type="ECO:0000259" key="6">
    <source>
        <dbReference type="PROSITE" id="PS50011"/>
    </source>
</evidence>
<evidence type="ECO:0000313" key="8">
    <source>
        <dbReference type="EMBL" id="KAJ7750544.1"/>
    </source>
</evidence>
<dbReference type="EMBL" id="JARKIB010000065">
    <property type="protein sequence ID" value="KAJ7750544.1"/>
    <property type="molecule type" value="Genomic_DNA"/>
</dbReference>
<sequence>MLGNLGNTSPVPPALEVNPSDRDATGAVDLETPEEDDDALYELPPMVVFQEVDPGYYHNSSGRWRKTATPPELHVYKTIQHQRILRYYGTTCGGELELEFHPTGDLWTYLVEARLSLATRIEWAVQIAEGLAELHSHSIIWADPHFRNILVTADLNIVLCDFAFSLSSPPQFLQFSTRPPQIFVAPFGFFGYDPTYVDIFGYGVMLFALLANCFPWTHDLVPCYELHLAATEKHDRFEFDSLNNTELEAHFSSVINKCFLATYATGMELLDGVKNARDSWLSVSALVLCQLNLTFQ</sequence>
<dbReference type="InterPro" id="IPR011009">
    <property type="entry name" value="Kinase-like_dom_sf"/>
</dbReference>
<keyword evidence="9" id="KW-1185">Reference proteome</keyword>
<keyword evidence="3 8" id="KW-0418">Kinase</keyword>
<evidence type="ECO:0000313" key="9">
    <source>
        <dbReference type="Proteomes" id="UP001215598"/>
    </source>
</evidence>
<dbReference type="PROSITE" id="PS50011">
    <property type="entry name" value="PROTEIN_KINASE_DOM"/>
    <property type="match status" value="1"/>
</dbReference>
<dbReference type="InterPro" id="IPR000719">
    <property type="entry name" value="Prot_kinase_dom"/>
</dbReference>
<dbReference type="Gene3D" id="1.10.510.10">
    <property type="entry name" value="Transferase(Phosphotransferase) domain 1"/>
    <property type="match status" value="1"/>
</dbReference>
<evidence type="ECO:0000256" key="5">
    <source>
        <dbReference type="SAM" id="MobiDB-lite"/>
    </source>
</evidence>
<feature type="region of interest" description="Disordered" evidence="5">
    <location>
        <begin position="1"/>
        <end position="27"/>
    </location>
</feature>
<dbReference type="Pfam" id="PF00069">
    <property type="entry name" value="Pkinase"/>
    <property type="match status" value="1"/>
</dbReference>
<evidence type="ECO:0000256" key="2">
    <source>
        <dbReference type="ARBA" id="ARBA00022741"/>
    </source>
</evidence>
<name>A0AAD7IUD6_9AGAR</name>
<dbReference type="PANTHER" id="PTHR44329:SF288">
    <property type="entry name" value="MITOGEN-ACTIVATED PROTEIN KINASE KINASE KINASE 20"/>
    <property type="match status" value="1"/>
</dbReference>
<accession>A0AAD7IUD6</accession>
<dbReference type="GO" id="GO:0005524">
    <property type="term" value="F:ATP binding"/>
    <property type="evidence" value="ECO:0007669"/>
    <property type="project" value="UniProtKB-KW"/>
</dbReference>
<evidence type="ECO:0000313" key="7">
    <source>
        <dbReference type="EMBL" id="KAJ7750531.1"/>
    </source>
</evidence>
<keyword evidence="2" id="KW-0547">Nucleotide-binding</keyword>
<dbReference type="GO" id="GO:0004674">
    <property type="term" value="F:protein serine/threonine kinase activity"/>
    <property type="evidence" value="ECO:0007669"/>
    <property type="project" value="TreeGrafter"/>
</dbReference>
<dbReference type="SUPFAM" id="SSF56112">
    <property type="entry name" value="Protein kinase-like (PK-like)"/>
    <property type="match status" value="1"/>
</dbReference>
<dbReference type="AlphaFoldDB" id="A0AAD7IUD6"/>
<dbReference type="PANTHER" id="PTHR44329">
    <property type="entry name" value="SERINE/THREONINE-PROTEIN KINASE TNNI3K-RELATED"/>
    <property type="match status" value="1"/>
</dbReference>
<protein>
    <submittedName>
        <fullName evidence="8">Kinase-like domain-containing protein</fullName>
    </submittedName>
</protein>
<proteinExistence type="predicted"/>
<organism evidence="8 9">
    <name type="scientific">Mycena metata</name>
    <dbReference type="NCBI Taxonomy" id="1033252"/>
    <lineage>
        <taxon>Eukaryota</taxon>
        <taxon>Fungi</taxon>
        <taxon>Dikarya</taxon>
        <taxon>Basidiomycota</taxon>
        <taxon>Agaricomycotina</taxon>
        <taxon>Agaricomycetes</taxon>
        <taxon>Agaricomycetidae</taxon>
        <taxon>Agaricales</taxon>
        <taxon>Marasmiineae</taxon>
        <taxon>Mycenaceae</taxon>
        <taxon>Mycena</taxon>
    </lineage>
</organism>
<evidence type="ECO:0000256" key="1">
    <source>
        <dbReference type="ARBA" id="ARBA00022679"/>
    </source>
</evidence>
<dbReference type="EMBL" id="JARKIB010000065">
    <property type="protein sequence ID" value="KAJ7750531.1"/>
    <property type="molecule type" value="Genomic_DNA"/>
</dbReference>
<gene>
    <name evidence="7" type="ORF">B0H16DRAFT_851422</name>
    <name evidence="8" type="ORF">B0H16DRAFT_851490</name>
</gene>
<evidence type="ECO:0000256" key="3">
    <source>
        <dbReference type="ARBA" id="ARBA00022777"/>
    </source>
</evidence>
<keyword evidence="1" id="KW-0808">Transferase</keyword>
<dbReference type="InterPro" id="IPR051681">
    <property type="entry name" value="Ser/Thr_Kinases-Pseudokinases"/>
</dbReference>
<comment type="caution">
    <text evidence="8">The sequence shown here is derived from an EMBL/GenBank/DDBJ whole genome shotgun (WGS) entry which is preliminary data.</text>
</comment>